<organism evidence="1 2">
    <name type="scientific">Catharanthus roseus</name>
    <name type="common">Madagascar periwinkle</name>
    <name type="synonym">Vinca rosea</name>
    <dbReference type="NCBI Taxonomy" id="4058"/>
    <lineage>
        <taxon>Eukaryota</taxon>
        <taxon>Viridiplantae</taxon>
        <taxon>Streptophyta</taxon>
        <taxon>Embryophyta</taxon>
        <taxon>Tracheophyta</taxon>
        <taxon>Spermatophyta</taxon>
        <taxon>Magnoliopsida</taxon>
        <taxon>eudicotyledons</taxon>
        <taxon>Gunneridae</taxon>
        <taxon>Pentapetalae</taxon>
        <taxon>asterids</taxon>
        <taxon>lamiids</taxon>
        <taxon>Gentianales</taxon>
        <taxon>Apocynaceae</taxon>
        <taxon>Rauvolfioideae</taxon>
        <taxon>Vinceae</taxon>
        <taxon>Catharanthinae</taxon>
        <taxon>Catharanthus</taxon>
    </lineage>
</organism>
<name>A0ACB9ZX73_CATRO</name>
<sequence>MEASHIAQLLGNTLSPNADIVRMATDALDGLSSTLPDFPFYLLSIISGGEEQGLKVAAATYLKNFTRRKIDSDDAENSMLGKHFKDSLMTALLKAEPAVLKVLIEAFRAIVAAEFVKGNSWPELVPDLRAAIQNSDLINGNGNSEWKTANAFSALHSLIRPFQYFLNPTLVKEPVPAQLELIAQEILVPLLAFFHQAVEKAVNATATWQLETEKVLLIICKCIYFAVRSHMPSALVPLLPSLCGDLFGILSSLSFDVGETPTDGQILRVKTGKRSLLIFCALVTRHRKFSDKLMPDIIGCVSKIVKLSAVVSKLDFLSERVISLAFDVISRVLESGPGWRLVSPHFPDLIDSAIFPALVMNEKDVAEWEEDPDEYIRKNLPAELEEISGWREDLFTARKSALNLLGVIAISKGPAIATSSSSSKRKKGEKNRRKDYRSMGELLVLPFLSKFPIPANVSTTAVNVYYGVLMAYSSLLEFLKEQKSGFTSTLIQSRLLPLYKSPYFQPYLVASANWVLGELASCIPEEMSADIYSSLMKALTMPDMGGVSCYPVRVSAAGAIAQLVDNDYMPPEWLPLLQAIVGRVNDEEESAVMFELLGKLVEAGNEDVAPYIPHIVSLLVETISKCIPPIPEPWPQMVESGFATLGVMAKCWEEAGLKEIDKNESSEALASTQESIKTAFSDLLQLTWLSHIWKMGNVVPISTPSPSSIDDSSTLLGFIMKDIETNGIQKLRVSELLLVWSHLIADWHAWEEAEDLSIFSCIKEAVSLNNKFSLRNFIGGEMPSPPAPPVRRHSIIEGIGSFVAEAFSQYPSAVWRASSCVHMLLHVPCQTCEEEEIKESLVLAFTDAAFSRFKEIKSKPGSLWKPLLLATSSCYLCYPDSVEIILQKVEHEGFRVFASALSFILTRKFEHSLSAGSEIKLAVLALAKIIEKLLKLENQEIFILKDCIISLMEGSLKLLEVQKEEEEALEESEDEFSEDEDTEEEEDDDDDDDEDSEEDEHEETEEEFLERCAKTASALENGTLVEEGDIDDQDQEIELGGLEEVDVQRTVVSLIDRYHDKFLQVGPLPLETVSAFLNAFPECTRYLQ</sequence>
<keyword evidence="2" id="KW-1185">Reference proteome</keyword>
<protein>
    <submittedName>
        <fullName evidence="1">Uncharacterized protein</fullName>
    </submittedName>
</protein>
<dbReference type="EMBL" id="CM044708">
    <property type="protein sequence ID" value="KAI5650995.1"/>
    <property type="molecule type" value="Genomic_DNA"/>
</dbReference>
<accession>A0ACB9ZX73</accession>
<dbReference type="Proteomes" id="UP001060085">
    <property type="component" value="Linkage Group LG08"/>
</dbReference>
<proteinExistence type="predicted"/>
<evidence type="ECO:0000313" key="2">
    <source>
        <dbReference type="Proteomes" id="UP001060085"/>
    </source>
</evidence>
<reference evidence="2" key="1">
    <citation type="journal article" date="2023" name="Nat. Plants">
        <title>Single-cell RNA sequencing provides a high-resolution roadmap for understanding the multicellular compartmentation of specialized metabolism.</title>
        <authorList>
            <person name="Sun S."/>
            <person name="Shen X."/>
            <person name="Li Y."/>
            <person name="Li Y."/>
            <person name="Wang S."/>
            <person name="Li R."/>
            <person name="Zhang H."/>
            <person name="Shen G."/>
            <person name="Guo B."/>
            <person name="Wei J."/>
            <person name="Xu J."/>
            <person name="St-Pierre B."/>
            <person name="Chen S."/>
            <person name="Sun C."/>
        </authorList>
    </citation>
    <scope>NUCLEOTIDE SEQUENCE [LARGE SCALE GENOMIC DNA]</scope>
</reference>
<gene>
    <name evidence="1" type="ORF">M9H77_37000</name>
</gene>
<evidence type="ECO:0000313" key="1">
    <source>
        <dbReference type="EMBL" id="KAI5650995.1"/>
    </source>
</evidence>
<comment type="caution">
    <text evidence="1">The sequence shown here is derived from an EMBL/GenBank/DDBJ whole genome shotgun (WGS) entry which is preliminary data.</text>
</comment>